<dbReference type="Proteomes" id="UP000249633">
    <property type="component" value="Unassembled WGS sequence"/>
</dbReference>
<dbReference type="PROSITE" id="PS50931">
    <property type="entry name" value="HTH_LYSR"/>
    <property type="match status" value="1"/>
</dbReference>
<dbReference type="InterPro" id="IPR036388">
    <property type="entry name" value="WH-like_DNA-bd_sf"/>
</dbReference>
<reference evidence="6 7" key="1">
    <citation type="submission" date="2017-08" db="EMBL/GenBank/DDBJ databases">
        <title>Infants hospitalized years apart are colonized by the same room-sourced microbial strains.</title>
        <authorList>
            <person name="Brooks B."/>
            <person name="Olm M.R."/>
            <person name="Firek B.A."/>
            <person name="Baker R."/>
            <person name="Thomas B.C."/>
            <person name="Morowitz M.J."/>
            <person name="Banfield J.F."/>
        </authorList>
    </citation>
    <scope>NUCLEOTIDE SEQUENCE [LARGE SCALE GENOMIC DNA]</scope>
    <source>
        <strain evidence="6">S2_012_000_R2_81</strain>
    </source>
</reference>
<proteinExistence type="inferred from homology"/>
<dbReference type="Pfam" id="PF00126">
    <property type="entry name" value="HTH_1"/>
    <property type="match status" value="1"/>
</dbReference>
<evidence type="ECO:0000256" key="1">
    <source>
        <dbReference type="ARBA" id="ARBA00009437"/>
    </source>
</evidence>
<protein>
    <submittedName>
        <fullName evidence="6">Transcriptional regulator</fullName>
    </submittedName>
</protein>
<evidence type="ECO:0000256" key="3">
    <source>
        <dbReference type="ARBA" id="ARBA00023125"/>
    </source>
</evidence>
<dbReference type="PRINTS" id="PR00039">
    <property type="entry name" value="HTHLYSR"/>
</dbReference>
<dbReference type="PANTHER" id="PTHR30126">
    <property type="entry name" value="HTH-TYPE TRANSCRIPTIONAL REGULATOR"/>
    <property type="match status" value="1"/>
</dbReference>
<keyword evidence="4" id="KW-0804">Transcription</keyword>
<dbReference type="SUPFAM" id="SSF53850">
    <property type="entry name" value="Periplasmic binding protein-like II"/>
    <property type="match status" value="1"/>
</dbReference>
<evidence type="ECO:0000259" key="5">
    <source>
        <dbReference type="PROSITE" id="PS50931"/>
    </source>
</evidence>
<dbReference type="GO" id="GO:0003700">
    <property type="term" value="F:DNA-binding transcription factor activity"/>
    <property type="evidence" value="ECO:0007669"/>
    <property type="project" value="InterPro"/>
</dbReference>
<comment type="caution">
    <text evidence="6">The sequence shown here is derived from an EMBL/GenBank/DDBJ whole genome shotgun (WGS) entry which is preliminary data.</text>
</comment>
<feature type="domain" description="HTH lysR-type" evidence="5">
    <location>
        <begin position="1"/>
        <end position="59"/>
    </location>
</feature>
<dbReference type="Gene3D" id="3.40.190.10">
    <property type="entry name" value="Periplasmic binding protein-like II"/>
    <property type="match status" value="2"/>
</dbReference>
<keyword evidence="2" id="KW-0805">Transcription regulation</keyword>
<sequence>MNFQQLRSVREAQRRGFNLTEVALALHTSQPGVSRQIRELEDELGIELFVRVGKRLTGLTEPGEQVLPVIERLLQEAENLKRAADDFAQAGSGRLRIAATHSQARYALPPAVRDFRAHHPDVSLHLQQGSPQQIAKLLLDGEADVGIATEALAQYPELVALPCYRWTHSVVVPPGHPLLDDAQPLTLARLAQFPIITYEPGYTGRSHIDEAFAAAQLTPHIVLSAMDADVIKTYVELGLGVGIVAAIAFDEERDRHLRAIDARHLFEDNMTRLAVRRSAYLRDYVYAFIQTFASPLKREVVDAARHQAAEGLASPAPLALAA</sequence>
<evidence type="ECO:0000313" key="7">
    <source>
        <dbReference type="Proteomes" id="UP000249633"/>
    </source>
</evidence>
<evidence type="ECO:0000256" key="4">
    <source>
        <dbReference type="ARBA" id="ARBA00023163"/>
    </source>
</evidence>
<dbReference type="PANTHER" id="PTHR30126:SF6">
    <property type="entry name" value="HTH-TYPE TRANSCRIPTIONAL REGULATOR CYSB-RELATED"/>
    <property type="match status" value="1"/>
</dbReference>
<keyword evidence="3" id="KW-0238">DNA-binding</keyword>
<dbReference type="NCBIfam" id="NF009327">
    <property type="entry name" value="PRK12684.1"/>
    <property type="match status" value="1"/>
</dbReference>
<evidence type="ECO:0000256" key="2">
    <source>
        <dbReference type="ARBA" id="ARBA00023015"/>
    </source>
</evidence>
<dbReference type="CDD" id="cd08413">
    <property type="entry name" value="PBP2_CysB_like"/>
    <property type="match status" value="1"/>
</dbReference>
<dbReference type="InterPro" id="IPR005119">
    <property type="entry name" value="LysR_subst-bd"/>
</dbReference>
<organism evidence="6 7">
    <name type="scientific">Roseateles depolymerans</name>
    <dbReference type="NCBI Taxonomy" id="76731"/>
    <lineage>
        <taxon>Bacteria</taxon>
        <taxon>Pseudomonadati</taxon>
        <taxon>Pseudomonadota</taxon>
        <taxon>Betaproteobacteria</taxon>
        <taxon>Burkholderiales</taxon>
        <taxon>Sphaerotilaceae</taxon>
        <taxon>Roseateles</taxon>
    </lineage>
</organism>
<dbReference type="AlphaFoldDB" id="A0A2W5E1F7"/>
<dbReference type="InterPro" id="IPR000847">
    <property type="entry name" value="LysR_HTH_N"/>
</dbReference>
<dbReference type="InterPro" id="IPR036390">
    <property type="entry name" value="WH_DNA-bd_sf"/>
</dbReference>
<dbReference type="GO" id="GO:0000976">
    <property type="term" value="F:transcription cis-regulatory region binding"/>
    <property type="evidence" value="ECO:0007669"/>
    <property type="project" value="TreeGrafter"/>
</dbReference>
<gene>
    <name evidence="6" type="ORF">DI603_01745</name>
</gene>
<accession>A0A2W5E1F7</accession>
<dbReference type="InterPro" id="IPR037423">
    <property type="entry name" value="CysB_PBP2"/>
</dbReference>
<dbReference type="SUPFAM" id="SSF46785">
    <property type="entry name" value="Winged helix' DNA-binding domain"/>
    <property type="match status" value="1"/>
</dbReference>
<dbReference type="GO" id="GO:0019344">
    <property type="term" value="P:cysteine biosynthetic process"/>
    <property type="evidence" value="ECO:0007669"/>
    <property type="project" value="TreeGrafter"/>
</dbReference>
<comment type="similarity">
    <text evidence="1">Belongs to the LysR transcriptional regulatory family.</text>
</comment>
<name>A0A2W5E1F7_9BURK</name>
<evidence type="ECO:0000313" key="6">
    <source>
        <dbReference type="EMBL" id="PZP36708.1"/>
    </source>
</evidence>
<dbReference type="EMBL" id="QFOD01000001">
    <property type="protein sequence ID" value="PZP36708.1"/>
    <property type="molecule type" value="Genomic_DNA"/>
</dbReference>
<dbReference type="Gene3D" id="1.10.10.10">
    <property type="entry name" value="Winged helix-like DNA-binding domain superfamily/Winged helix DNA-binding domain"/>
    <property type="match status" value="1"/>
</dbReference>
<dbReference type="Pfam" id="PF03466">
    <property type="entry name" value="LysR_substrate"/>
    <property type="match status" value="1"/>
</dbReference>